<dbReference type="AlphaFoldDB" id="A0A8J3E9T0"/>
<evidence type="ECO:0000313" key="2">
    <source>
        <dbReference type="EMBL" id="GGG16835.1"/>
    </source>
</evidence>
<feature type="region of interest" description="Disordered" evidence="1">
    <location>
        <begin position="57"/>
        <end position="110"/>
    </location>
</feature>
<dbReference type="Proteomes" id="UP000597507">
    <property type="component" value="Unassembled WGS sequence"/>
</dbReference>
<proteinExistence type="predicted"/>
<comment type="caution">
    <text evidence="2">The sequence shown here is derived from an EMBL/GenBank/DDBJ whole genome shotgun (WGS) entry which is preliminary data.</text>
</comment>
<dbReference type="EMBL" id="BMKS01000001">
    <property type="protein sequence ID" value="GGG16835.1"/>
    <property type="molecule type" value="Genomic_DNA"/>
</dbReference>
<gene>
    <name evidence="2" type="ORF">GCM10010964_01410</name>
</gene>
<name>A0A8J3E9T0_9PROT</name>
<sequence length="165" mass="18035">MLPGARAAKRTEAVVRQVGAIPLGPSGERAARPACRVIPDTIGAASSTPRLRLRAATARRRGSTRQASSRLRQATRPLAMPPRRFRRTAPADAPPSPGANAGNARRNPWRFRATAGMRAPRRRRAGARKGARRARFRCGVNNQTLSYRAEGNIDSKNHRNFPVKS</sequence>
<accession>A0A8J3E9T0</accession>
<reference evidence="2 3" key="1">
    <citation type="journal article" date="2014" name="Int. J. Syst. Evol. Microbiol.">
        <title>Complete genome sequence of Corynebacterium casei LMG S-19264T (=DSM 44701T), isolated from a smear-ripened cheese.</title>
        <authorList>
            <consortium name="US DOE Joint Genome Institute (JGI-PGF)"/>
            <person name="Walter F."/>
            <person name="Albersmeier A."/>
            <person name="Kalinowski J."/>
            <person name="Ruckert C."/>
        </authorList>
    </citation>
    <scope>NUCLEOTIDE SEQUENCE [LARGE SCALE GENOMIC DNA]</scope>
    <source>
        <strain evidence="2 3">CGMCC 1.16330</strain>
    </source>
</reference>
<evidence type="ECO:0000256" key="1">
    <source>
        <dbReference type="SAM" id="MobiDB-lite"/>
    </source>
</evidence>
<organism evidence="2 3">
    <name type="scientific">Caldovatus sediminis</name>
    <dbReference type="NCBI Taxonomy" id="2041189"/>
    <lineage>
        <taxon>Bacteria</taxon>
        <taxon>Pseudomonadati</taxon>
        <taxon>Pseudomonadota</taxon>
        <taxon>Alphaproteobacteria</taxon>
        <taxon>Acetobacterales</taxon>
        <taxon>Roseomonadaceae</taxon>
        <taxon>Caldovatus</taxon>
    </lineage>
</organism>
<keyword evidence="3" id="KW-1185">Reference proteome</keyword>
<protein>
    <submittedName>
        <fullName evidence="2">Uncharacterized protein</fullName>
    </submittedName>
</protein>
<evidence type="ECO:0000313" key="3">
    <source>
        <dbReference type="Proteomes" id="UP000597507"/>
    </source>
</evidence>